<accession>A0A7R9Q258</accession>
<dbReference type="EMBL" id="OC861543">
    <property type="protein sequence ID" value="CAD7629529.1"/>
    <property type="molecule type" value="Genomic_DNA"/>
</dbReference>
<keyword evidence="3" id="KW-1185">Reference proteome</keyword>
<name>A0A7R9Q258_9ACAR</name>
<dbReference type="OrthoDB" id="6531057at2759"/>
<dbReference type="EMBL" id="CAJPIZ010006968">
    <property type="protein sequence ID" value="CAG2109960.1"/>
    <property type="molecule type" value="Genomic_DNA"/>
</dbReference>
<evidence type="ECO:0000313" key="1">
    <source>
        <dbReference type="EMBL" id="CAD7629529.1"/>
    </source>
</evidence>
<organism evidence="1">
    <name type="scientific">Medioppia subpectinata</name>
    <dbReference type="NCBI Taxonomy" id="1979941"/>
    <lineage>
        <taxon>Eukaryota</taxon>
        <taxon>Metazoa</taxon>
        <taxon>Ecdysozoa</taxon>
        <taxon>Arthropoda</taxon>
        <taxon>Chelicerata</taxon>
        <taxon>Arachnida</taxon>
        <taxon>Acari</taxon>
        <taxon>Acariformes</taxon>
        <taxon>Sarcoptiformes</taxon>
        <taxon>Oribatida</taxon>
        <taxon>Brachypylina</taxon>
        <taxon>Oppioidea</taxon>
        <taxon>Oppiidae</taxon>
        <taxon>Medioppia</taxon>
    </lineage>
</organism>
<evidence type="ECO:0000313" key="3">
    <source>
        <dbReference type="Proteomes" id="UP000759131"/>
    </source>
</evidence>
<proteinExistence type="predicted"/>
<sequence length="105" mass="12528">MRRVKMSILQYDSNYQYDPIFQYQKILKDIHKNEHNIVLSVSNDKAEKMRKLTEYDNYLIASLSFLIRCKENISDFFLIAIIMLWDDRKVANVWPDVCLNHLLGA</sequence>
<protein>
    <submittedName>
        <fullName evidence="1">Uncharacterized protein</fullName>
    </submittedName>
</protein>
<dbReference type="Proteomes" id="UP000759131">
    <property type="component" value="Unassembled WGS sequence"/>
</dbReference>
<dbReference type="AlphaFoldDB" id="A0A7R9Q258"/>
<dbReference type="EMBL" id="CAJPIZ010006968">
    <property type="protein sequence ID" value="CAG2109959.1"/>
    <property type="molecule type" value="Genomic_DNA"/>
</dbReference>
<feature type="non-terminal residue" evidence="1">
    <location>
        <position position="105"/>
    </location>
</feature>
<gene>
    <name evidence="1" type="ORF">OSB1V03_LOCUS9945</name>
    <name evidence="2" type="ORF">OSB1V03_LOCUS9946</name>
</gene>
<evidence type="ECO:0000313" key="2">
    <source>
        <dbReference type="EMBL" id="CAD7629530.1"/>
    </source>
</evidence>
<dbReference type="EMBL" id="OC861543">
    <property type="protein sequence ID" value="CAD7629530.1"/>
    <property type="molecule type" value="Genomic_DNA"/>
</dbReference>
<reference evidence="1" key="1">
    <citation type="submission" date="2020-11" db="EMBL/GenBank/DDBJ databases">
        <authorList>
            <person name="Tran Van P."/>
        </authorList>
    </citation>
    <scope>NUCLEOTIDE SEQUENCE</scope>
</reference>